<dbReference type="Proteomes" id="UP000615446">
    <property type="component" value="Unassembled WGS sequence"/>
</dbReference>
<protein>
    <submittedName>
        <fullName evidence="1">Uncharacterized protein</fullName>
    </submittedName>
</protein>
<evidence type="ECO:0000313" key="1">
    <source>
        <dbReference type="EMBL" id="GES73767.1"/>
    </source>
</evidence>
<comment type="caution">
    <text evidence="1">The sequence shown here is derived from an EMBL/GenBank/DDBJ whole genome shotgun (WGS) entry which is preliminary data.</text>
</comment>
<gene>
    <name evidence="1" type="ORF">RCL2_000128100</name>
</gene>
<accession>A0A8H3KQ46</accession>
<reference evidence="1" key="1">
    <citation type="submission" date="2019-10" db="EMBL/GenBank/DDBJ databases">
        <title>Conservation and host-specific expression of non-tandemly repeated heterogenous ribosome RNA gene in arbuscular mycorrhizal fungi.</title>
        <authorList>
            <person name="Maeda T."/>
            <person name="Kobayashi Y."/>
            <person name="Nakagawa T."/>
            <person name="Ezawa T."/>
            <person name="Yamaguchi K."/>
            <person name="Bino T."/>
            <person name="Nishimoto Y."/>
            <person name="Shigenobu S."/>
            <person name="Kawaguchi M."/>
        </authorList>
    </citation>
    <scope>NUCLEOTIDE SEQUENCE</scope>
    <source>
        <strain evidence="1">HR1</strain>
    </source>
</reference>
<organism evidence="1 2">
    <name type="scientific">Rhizophagus clarus</name>
    <dbReference type="NCBI Taxonomy" id="94130"/>
    <lineage>
        <taxon>Eukaryota</taxon>
        <taxon>Fungi</taxon>
        <taxon>Fungi incertae sedis</taxon>
        <taxon>Mucoromycota</taxon>
        <taxon>Glomeromycotina</taxon>
        <taxon>Glomeromycetes</taxon>
        <taxon>Glomerales</taxon>
        <taxon>Glomeraceae</taxon>
        <taxon>Rhizophagus</taxon>
    </lineage>
</organism>
<proteinExistence type="predicted"/>
<dbReference type="OrthoDB" id="2447043at2759"/>
<sequence length="915" mass="108428">MVKEMLNKSVQQINDRLTNKIYRICDCEIENILMVPNLMSEEILCHIMTILQNKLSATNPSKHHLNILGTSNLWNIILRATGEVMKLHSNPFVKRVRESINELCRLFREKMFDMQLLQQLLEYSDEKLLQHFDKVVSKKKNIDDVLLQRFDITQFDILLKFYTDFCPASQVKHVDDYIQDIKIPYIQENAAATKVEYISQRLIPDVFKKYDTVCKQFKEWEKLKISDVALFCKNFTNIDVELDLMGSYKGYKKLETVLQLFEIKRSDDDWLKKSVDILKDDSMKLNQINGFFVYLDNNLSNVNNEIAAHDIKNLINGIDDRSDEKLIQDETVSSLIQVIMNKNKIEDVTSFLILLSIVIDKNPTLGEKIILCNSCMALRNMYRSITNRREVTKEKIKDAVLKGTFTFTRDKKDDECLVSLQHPSKSNVKYSLNEILDLRGQGLSITKQINTTIINDKEAEICIIDEFVIQVDITQEIINIVSILIQMGHPNYRKFIKKLQGTDEMKVYLESLKEELTKWQDISDRAQENCYYLTFFTIRHLLSFYDYFMSENLDNKNEDECKELIKFVSSKAQLPPHKNVQGGLFQLKDHFELLCKIGKELEKILEIFRNNHLFNKIIGSIMPFEKILRELLLQDHHECYINHIRTLKEEILNDSGIIQCIKTKTFEWILETHKNWQCEAALNKKDLSIYSCFSFTLQNYVEKIIKQTNYKILYSIEILPEITRIFKNDIWKQYFIDKIVYIDNFSNQELDILTNDSENIEELIEDHIEDFRNNLIFIHPRFDNLQKHLKLYYDDFVRIILSTYSIKVTTDKEKFDFILRQLIGDNYDNDPFILHIYWWKYEVKIMVQLKLVDKFPELIKKAQNDFIVYGKLDQYFFKESVILILQNICDDKPWKQDMDVILTIINHRIIELNNF</sequence>
<dbReference type="AlphaFoldDB" id="A0A8H3KQ46"/>
<name>A0A8H3KQ46_9GLOM</name>
<dbReference type="EMBL" id="BLAL01000011">
    <property type="protein sequence ID" value="GES73767.1"/>
    <property type="molecule type" value="Genomic_DNA"/>
</dbReference>
<evidence type="ECO:0000313" key="2">
    <source>
        <dbReference type="Proteomes" id="UP000615446"/>
    </source>
</evidence>